<dbReference type="Proteomes" id="UP000522007">
    <property type="component" value="Unassembled WGS sequence"/>
</dbReference>
<comment type="caution">
    <text evidence="3">The sequence shown here is derived from an EMBL/GenBank/DDBJ whole genome shotgun (WGS) entry which is preliminary data.</text>
</comment>
<evidence type="ECO:0000313" key="2">
    <source>
        <dbReference type="EMBL" id="MBC1321365.1"/>
    </source>
</evidence>
<keyword evidence="1" id="KW-0472">Membrane</keyword>
<feature type="transmembrane region" description="Helical" evidence="1">
    <location>
        <begin position="211"/>
        <end position="233"/>
    </location>
</feature>
<name>A0A7X0T3P3_LISWE</name>
<keyword evidence="1" id="KW-1133">Transmembrane helix</keyword>
<feature type="transmembrane region" description="Helical" evidence="1">
    <location>
        <begin position="12"/>
        <end position="31"/>
    </location>
</feature>
<protein>
    <submittedName>
        <fullName evidence="3">Uncharacterized protein</fullName>
    </submittedName>
</protein>
<organism evidence="3 4">
    <name type="scientific">Listeria welshimeri</name>
    <dbReference type="NCBI Taxonomy" id="1643"/>
    <lineage>
        <taxon>Bacteria</taxon>
        <taxon>Bacillati</taxon>
        <taxon>Bacillota</taxon>
        <taxon>Bacilli</taxon>
        <taxon>Bacillales</taxon>
        <taxon>Listeriaceae</taxon>
        <taxon>Listeria</taxon>
    </lineage>
</organism>
<sequence length="274" mass="31034">MPGKLRGIGGSLLIALGVTQLYSFVSAVMGYFRAEENKFIFVWNYWVLLGFGLALFIIGVSFIKKEKFWLAGIIITGCFILFQAFSVYYYQIRILADLEFQQPFEWSGTLLCIVSILVLVLLFISPKFQAKEVETDQSWKTKWRYAAGFFSLLGGVTAVFTAIVIFKQLHSDNVKEGFLFTMPLDAYFACFMAIIFILMTVLTWRRISFILVGILMGAAFILLTNYLSVTNWINFAKDNLSITFGGNERQVFGLQFLMGSSAFLSGIFAYIAKK</sequence>
<evidence type="ECO:0000313" key="4">
    <source>
        <dbReference type="Proteomes" id="UP000522007"/>
    </source>
</evidence>
<dbReference type="RefSeq" id="WP_185304358.1">
    <property type="nucleotide sequence ID" value="NZ_JACTHC010000003.1"/>
</dbReference>
<keyword evidence="1" id="KW-0812">Transmembrane</keyword>
<gene>
    <name evidence="2" type="ORF">HB853_00280</name>
    <name evidence="3" type="ORF">HB853_03465</name>
</gene>
<accession>A0A7X0T3P3</accession>
<feature type="transmembrane region" description="Helical" evidence="1">
    <location>
        <begin position="145"/>
        <end position="166"/>
    </location>
</feature>
<evidence type="ECO:0000256" key="1">
    <source>
        <dbReference type="SAM" id="Phobius"/>
    </source>
</evidence>
<feature type="transmembrane region" description="Helical" evidence="1">
    <location>
        <begin position="104"/>
        <end position="124"/>
    </location>
</feature>
<reference evidence="3 4" key="1">
    <citation type="submission" date="2020-03" db="EMBL/GenBank/DDBJ databases">
        <title>Soil Listeria distribution.</title>
        <authorList>
            <person name="Liao J."/>
            <person name="Wiedmann M."/>
        </authorList>
    </citation>
    <scope>NUCLEOTIDE SEQUENCE [LARGE SCALE GENOMIC DNA]</scope>
    <source>
        <strain evidence="3 4">FSL L7-1829</strain>
    </source>
</reference>
<proteinExistence type="predicted"/>
<dbReference type="AlphaFoldDB" id="A0A7X0T3P3"/>
<feature type="transmembrane region" description="Helical" evidence="1">
    <location>
        <begin position="253"/>
        <end position="272"/>
    </location>
</feature>
<dbReference type="EMBL" id="JAAROP010000001">
    <property type="protein sequence ID" value="MBC1321365.1"/>
    <property type="molecule type" value="Genomic_DNA"/>
</dbReference>
<dbReference type="EMBL" id="JAAROP010000001">
    <property type="protein sequence ID" value="MBC1321998.1"/>
    <property type="molecule type" value="Genomic_DNA"/>
</dbReference>
<evidence type="ECO:0000313" key="3">
    <source>
        <dbReference type="EMBL" id="MBC1321998.1"/>
    </source>
</evidence>
<feature type="transmembrane region" description="Helical" evidence="1">
    <location>
        <begin position="186"/>
        <end position="204"/>
    </location>
</feature>
<feature type="transmembrane region" description="Helical" evidence="1">
    <location>
        <begin position="70"/>
        <end position="92"/>
    </location>
</feature>
<feature type="transmembrane region" description="Helical" evidence="1">
    <location>
        <begin position="43"/>
        <end position="63"/>
    </location>
</feature>